<evidence type="ECO:0000313" key="2">
    <source>
        <dbReference type="EMBL" id="SOD20311.1"/>
    </source>
</evidence>
<dbReference type="OrthoDB" id="1115630at2"/>
<keyword evidence="3" id="KW-1185">Reference proteome</keyword>
<protein>
    <recommendedName>
        <fullName evidence="4">CarboxypepD_reg-like domain-containing protein</fullName>
    </recommendedName>
</protein>
<proteinExistence type="predicted"/>
<organism evidence="2 3">
    <name type="scientific">Pedobacter xixiisoli</name>
    <dbReference type="NCBI Taxonomy" id="1476464"/>
    <lineage>
        <taxon>Bacteria</taxon>
        <taxon>Pseudomonadati</taxon>
        <taxon>Bacteroidota</taxon>
        <taxon>Sphingobacteriia</taxon>
        <taxon>Sphingobacteriales</taxon>
        <taxon>Sphingobacteriaceae</taxon>
        <taxon>Pedobacter</taxon>
    </lineage>
</organism>
<dbReference type="InterPro" id="IPR008969">
    <property type="entry name" value="CarboxyPept-like_regulatory"/>
</dbReference>
<evidence type="ECO:0008006" key="4">
    <source>
        <dbReference type="Google" id="ProtNLM"/>
    </source>
</evidence>
<dbReference type="AlphaFoldDB" id="A0A286AEJ8"/>
<gene>
    <name evidence="2" type="ORF">SAMN06297358_4026</name>
</gene>
<feature type="signal peptide" evidence="1">
    <location>
        <begin position="1"/>
        <end position="18"/>
    </location>
</feature>
<name>A0A286AEJ8_9SPHI</name>
<dbReference type="Proteomes" id="UP000219281">
    <property type="component" value="Unassembled WGS sequence"/>
</dbReference>
<dbReference type="EMBL" id="OCMT01000005">
    <property type="protein sequence ID" value="SOD20311.1"/>
    <property type="molecule type" value="Genomic_DNA"/>
</dbReference>
<keyword evidence="1" id="KW-0732">Signal</keyword>
<evidence type="ECO:0000313" key="3">
    <source>
        <dbReference type="Proteomes" id="UP000219281"/>
    </source>
</evidence>
<dbReference type="SUPFAM" id="SSF49464">
    <property type="entry name" value="Carboxypeptidase regulatory domain-like"/>
    <property type="match status" value="1"/>
</dbReference>
<feature type="chain" id="PRO_5013398179" description="CarboxypepD_reg-like domain-containing protein" evidence="1">
    <location>
        <begin position="19"/>
        <end position="213"/>
    </location>
</feature>
<accession>A0A286AEJ8</accession>
<dbReference type="RefSeq" id="WP_097133822.1">
    <property type="nucleotide sequence ID" value="NZ_OCMT01000005.1"/>
</dbReference>
<evidence type="ECO:0000256" key="1">
    <source>
        <dbReference type="SAM" id="SignalP"/>
    </source>
</evidence>
<reference evidence="3" key="1">
    <citation type="submission" date="2017-09" db="EMBL/GenBank/DDBJ databases">
        <authorList>
            <person name="Varghese N."/>
            <person name="Submissions S."/>
        </authorList>
    </citation>
    <scope>NUCLEOTIDE SEQUENCE [LARGE SCALE GENOMIC DNA]</scope>
    <source>
        <strain evidence="3">CGMCC 1.12803</strain>
    </source>
</reference>
<sequence length="213" mass="24100">MRYSLAIILLFFVSSVFAQVKSPQNKLVQFSGIVTDADSNIVVPYVTITNLSNKLQKYAANYQGFFSFVVNPGDTVMFSAVGFTSKTLVLPTNITDNKYTAMVQIKSEIVYLKTVRVNPWATVEEFNKDFLSLKVADDDMAIAKKNLSRQSINGMKLTLPRDAGEISNANYRYNFDRMMNVNMRQTNPLLNPFAWGRLMQEIFNGDKARSSEQ</sequence>